<gene>
    <name evidence="4" type="ORF">Vretifemale_3536</name>
</gene>
<feature type="region of interest" description="Disordered" evidence="1">
    <location>
        <begin position="509"/>
        <end position="578"/>
    </location>
</feature>
<keyword evidence="5" id="KW-1185">Reference proteome</keyword>
<feature type="non-terminal residue" evidence="4">
    <location>
        <position position="578"/>
    </location>
</feature>
<dbReference type="EMBL" id="BNCP01000004">
    <property type="protein sequence ID" value="GIL73350.1"/>
    <property type="molecule type" value="Genomic_DNA"/>
</dbReference>
<dbReference type="PANTHER" id="PTHR24216">
    <property type="entry name" value="PAXILLIN-RELATED"/>
    <property type="match status" value="1"/>
</dbReference>
<dbReference type="InterPro" id="IPR008752">
    <property type="entry name" value="Peptidase_M11"/>
</dbReference>
<feature type="chain" id="PRO_5035280004" description="Peptidase M11 gametolysin domain-containing protein" evidence="2">
    <location>
        <begin position="39"/>
        <end position="578"/>
    </location>
</feature>
<feature type="domain" description="Peptidase M11 gametolysin" evidence="3">
    <location>
        <begin position="148"/>
        <end position="459"/>
    </location>
</feature>
<name>A0A8J4C2K6_9CHLO</name>
<evidence type="ECO:0000313" key="4">
    <source>
        <dbReference type="EMBL" id="GIL73350.1"/>
    </source>
</evidence>
<accession>A0A8J4C2K6</accession>
<organism evidence="4 5">
    <name type="scientific">Volvox reticuliferus</name>
    <dbReference type="NCBI Taxonomy" id="1737510"/>
    <lineage>
        <taxon>Eukaryota</taxon>
        <taxon>Viridiplantae</taxon>
        <taxon>Chlorophyta</taxon>
        <taxon>core chlorophytes</taxon>
        <taxon>Chlorophyceae</taxon>
        <taxon>CS clade</taxon>
        <taxon>Chlamydomonadales</taxon>
        <taxon>Volvocaceae</taxon>
        <taxon>Volvox</taxon>
    </lineage>
</organism>
<reference evidence="4" key="1">
    <citation type="journal article" date="2021" name="Proc. Natl. Acad. Sci. U.S.A.">
        <title>Three genomes in the algal genus Volvox reveal the fate of a haploid sex-determining region after a transition to homothallism.</title>
        <authorList>
            <person name="Yamamoto K."/>
            <person name="Hamaji T."/>
            <person name="Kawai-Toyooka H."/>
            <person name="Matsuzaki R."/>
            <person name="Takahashi F."/>
            <person name="Nishimura Y."/>
            <person name="Kawachi M."/>
            <person name="Noguchi H."/>
            <person name="Minakuchi Y."/>
            <person name="Umen J.G."/>
            <person name="Toyoda A."/>
            <person name="Nozaki H."/>
        </authorList>
    </citation>
    <scope>NUCLEOTIDE SEQUENCE</scope>
    <source>
        <strain evidence="4">NIES-3786</strain>
    </source>
</reference>
<dbReference type="OrthoDB" id="10255969at2759"/>
<comment type="caution">
    <text evidence="4">The sequence shown here is derived from an EMBL/GenBank/DDBJ whole genome shotgun (WGS) entry which is preliminary data.</text>
</comment>
<dbReference type="AlphaFoldDB" id="A0A8J4C2K6"/>
<feature type="compositionally biased region" description="Pro residues" evidence="1">
    <location>
        <begin position="520"/>
        <end position="578"/>
    </location>
</feature>
<feature type="signal peptide" evidence="2">
    <location>
        <begin position="1"/>
        <end position="38"/>
    </location>
</feature>
<evidence type="ECO:0000313" key="5">
    <source>
        <dbReference type="Proteomes" id="UP000747110"/>
    </source>
</evidence>
<dbReference type="PANTHER" id="PTHR24216:SF65">
    <property type="entry name" value="PAXILLIN-LIKE PROTEIN 1"/>
    <property type="match status" value="1"/>
</dbReference>
<evidence type="ECO:0000259" key="3">
    <source>
        <dbReference type="Pfam" id="PF05548"/>
    </source>
</evidence>
<protein>
    <recommendedName>
        <fullName evidence="3">Peptidase M11 gametolysin domain-containing protein</fullName>
    </recommendedName>
</protein>
<evidence type="ECO:0000256" key="1">
    <source>
        <dbReference type="SAM" id="MobiDB-lite"/>
    </source>
</evidence>
<dbReference type="SUPFAM" id="SSF55486">
    <property type="entry name" value="Metalloproteases ('zincins'), catalytic domain"/>
    <property type="match status" value="1"/>
</dbReference>
<dbReference type="Proteomes" id="UP000747110">
    <property type="component" value="Unassembled WGS sequence"/>
</dbReference>
<sequence length="578" mass="62561">MARGFESYGMKPSPTASIMHRSTCFFLTALLAFTHVKAEIGIAEVMSALYVDQRNPQCDGIHISKDFLYLLPTAEVTNTSAWTQVIEGDNLPSKYNVRSGDKIRVTYRNATNSTGSRRLLSSPPPVLESIEVVQQSVPHEIYTGSQIRVKSMIYIITTCGWGASATVDQLRALFFEANSSIAGYHTNCTYGKVTYDPSENFIFGPVEVPCSGTVSNGYLTYAYDSSKSCGAAEQFAWRITAENAARSAGYGAFFDNTTRRRIVHILPKEVTCGWAGLGSVGCGSTTCTVYIKGAYALSLTVNMHELGHTQGLSHAGQGYDEYGDYSDVMGTATSEGYLCMNVGNQYRVGWNTMLASLTPSTTNYPGNTGFPGRWVLPATNRTDNNALYLNYSVPGARLPNMFVSFRTRGPRYDNVMPANLMNKVFVHQFNGTASERDYNRTLLVATLTTNAVYISPFLDRNNDASVGGGVKVRVVSITAGVSATVELCRFTQRIETACDDGVDNDCNGLIDSDDPNCMSSPPPSPPSQPSLPLTPPNPPPSPNPPKSPPPSPPSPRLPPNPRPPPSPRPPPPSPPPLP</sequence>
<evidence type="ECO:0000256" key="2">
    <source>
        <dbReference type="SAM" id="SignalP"/>
    </source>
</evidence>
<proteinExistence type="predicted"/>
<dbReference type="Pfam" id="PF05548">
    <property type="entry name" value="Peptidase_M11"/>
    <property type="match status" value="1"/>
</dbReference>
<keyword evidence="2" id="KW-0732">Signal</keyword>